<protein>
    <submittedName>
        <fullName evidence="3">Alpha/beta fold hydrolase</fullName>
    </submittedName>
</protein>
<keyword evidence="1 3" id="KW-0378">Hydrolase</keyword>
<dbReference type="Proteomes" id="UP001596055">
    <property type="component" value="Unassembled WGS sequence"/>
</dbReference>
<evidence type="ECO:0000313" key="4">
    <source>
        <dbReference type="Proteomes" id="UP001596055"/>
    </source>
</evidence>
<name>A0ABW0RRE2_9GAMM</name>
<dbReference type="PANTHER" id="PTHR46118">
    <property type="entry name" value="PROTEIN ABHD11"/>
    <property type="match status" value="1"/>
</dbReference>
<dbReference type="InterPro" id="IPR000073">
    <property type="entry name" value="AB_hydrolase_1"/>
</dbReference>
<reference evidence="4" key="1">
    <citation type="journal article" date="2019" name="Int. J. Syst. Evol. Microbiol.">
        <title>The Global Catalogue of Microorganisms (GCM) 10K type strain sequencing project: providing services to taxonomists for standard genome sequencing and annotation.</title>
        <authorList>
            <consortium name="The Broad Institute Genomics Platform"/>
            <consortium name="The Broad Institute Genome Sequencing Center for Infectious Disease"/>
            <person name="Wu L."/>
            <person name="Ma J."/>
        </authorList>
    </citation>
    <scope>NUCLEOTIDE SEQUENCE [LARGE SCALE GENOMIC DNA]</scope>
    <source>
        <strain evidence="4">CGMCC 4.1799</strain>
    </source>
</reference>
<dbReference type="InterPro" id="IPR029058">
    <property type="entry name" value="AB_hydrolase_fold"/>
</dbReference>
<dbReference type="Gene3D" id="3.40.50.1820">
    <property type="entry name" value="alpha/beta hydrolase"/>
    <property type="match status" value="1"/>
</dbReference>
<dbReference type="SUPFAM" id="SSF53474">
    <property type="entry name" value="alpha/beta-Hydrolases"/>
    <property type="match status" value="1"/>
</dbReference>
<gene>
    <name evidence="3" type="ORF">ACFPQA_17035</name>
</gene>
<feature type="domain" description="AB hydrolase-1" evidence="2">
    <location>
        <begin position="15"/>
        <end position="249"/>
    </location>
</feature>
<evidence type="ECO:0000256" key="1">
    <source>
        <dbReference type="ARBA" id="ARBA00022801"/>
    </source>
</evidence>
<organism evidence="3 4">
    <name type="scientific">Marinobacter koreensis</name>
    <dbReference type="NCBI Taxonomy" id="335974"/>
    <lineage>
        <taxon>Bacteria</taxon>
        <taxon>Pseudomonadati</taxon>
        <taxon>Pseudomonadota</taxon>
        <taxon>Gammaproteobacteria</taxon>
        <taxon>Pseudomonadales</taxon>
        <taxon>Marinobacteraceae</taxon>
        <taxon>Marinobacter</taxon>
    </lineage>
</organism>
<dbReference type="PANTHER" id="PTHR46118:SF4">
    <property type="entry name" value="PROTEIN ABHD11"/>
    <property type="match status" value="1"/>
</dbReference>
<accession>A0ABW0RRE2</accession>
<dbReference type="RefSeq" id="WP_248159141.1">
    <property type="nucleotide sequence ID" value="NZ_JAKZAJ010000004.1"/>
</dbReference>
<dbReference type="PRINTS" id="PR00111">
    <property type="entry name" value="ABHYDROLASE"/>
</dbReference>
<evidence type="ECO:0000259" key="2">
    <source>
        <dbReference type="Pfam" id="PF00561"/>
    </source>
</evidence>
<evidence type="ECO:0000313" key="3">
    <source>
        <dbReference type="EMBL" id="MFC5546774.1"/>
    </source>
</evidence>
<sequence length="266" mass="29567">MTVELNHRISGEGAPLILLHGLFGSLENLGGISRRLQDGWQIHALDQRNHGNSPHTDTMDYPSMAQDVIAYMDARGLEKASLLGHSMGGKVAMQVALMAPERVDRLIVADIAPVSYKPRHDAILEGLSKLDLSAVKSRQDADQQLSEFVEMPATRQFLLKNLERVPQEEQAPDGPVFRWRLNLPVIDACYDNLARAPEGDGPFNGPVLFLKGAESAYIQEKHRDTIMRLFPAAELRIIQDTGHWLHAEKADTFAALCRRFLESGNA</sequence>
<dbReference type="EMBL" id="JBHSNL010000006">
    <property type="protein sequence ID" value="MFC5546774.1"/>
    <property type="molecule type" value="Genomic_DNA"/>
</dbReference>
<dbReference type="GO" id="GO:0016787">
    <property type="term" value="F:hydrolase activity"/>
    <property type="evidence" value="ECO:0007669"/>
    <property type="project" value="UniProtKB-KW"/>
</dbReference>
<comment type="caution">
    <text evidence="3">The sequence shown here is derived from an EMBL/GenBank/DDBJ whole genome shotgun (WGS) entry which is preliminary data.</text>
</comment>
<keyword evidence="4" id="KW-1185">Reference proteome</keyword>
<dbReference type="Pfam" id="PF00561">
    <property type="entry name" value="Abhydrolase_1"/>
    <property type="match status" value="1"/>
</dbReference>
<proteinExistence type="predicted"/>